<gene>
    <name evidence="2" type="ORF">K443DRAFT_681165</name>
</gene>
<dbReference type="AlphaFoldDB" id="A0A0C9XJW8"/>
<keyword evidence="3" id="KW-1185">Reference proteome</keyword>
<dbReference type="EMBL" id="KN838681">
    <property type="protein sequence ID" value="KIJ97891.1"/>
    <property type="molecule type" value="Genomic_DNA"/>
</dbReference>
<name>A0A0C9XJW8_9AGAR</name>
<sequence>MELILNASRSDKTERTFVDAIRYDVHEADTLEAEERRDAARQRYQRSYWESVPEDGREPILPGSLEHAKAAAKRYVERGDKLKASPRLMPRIPDTEYLKRPKEPIQIFEKTGRPTFKFVDVGAKFMDVDERIHRMTTAGRNSKRRLQRSLQKEESRKAADVN</sequence>
<proteinExistence type="predicted"/>
<reference evidence="2 3" key="1">
    <citation type="submission" date="2014-04" db="EMBL/GenBank/DDBJ databases">
        <authorList>
            <consortium name="DOE Joint Genome Institute"/>
            <person name="Kuo A."/>
            <person name="Kohler A."/>
            <person name="Nagy L.G."/>
            <person name="Floudas D."/>
            <person name="Copeland A."/>
            <person name="Barry K.W."/>
            <person name="Cichocki N."/>
            <person name="Veneault-Fourrey C."/>
            <person name="LaButti K."/>
            <person name="Lindquist E.A."/>
            <person name="Lipzen A."/>
            <person name="Lundell T."/>
            <person name="Morin E."/>
            <person name="Murat C."/>
            <person name="Sun H."/>
            <person name="Tunlid A."/>
            <person name="Henrissat B."/>
            <person name="Grigoriev I.V."/>
            <person name="Hibbett D.S."/>
            <person name="Martin F."/>
            <person name="Nordberg H.P."/>
            <person name="Cantor M.N."/>
            <person name="Hua S.X."/>
        </authorList>
    </citation>
    <scope>NUCLEOTIDE SEQUENCE [LARGE SCALE GENOMIC DNA]</scope>
    <source>
        <strain evidence="2 3">LaAM-08-1</strain>
    </source>
</reference>
<accession>A0A0C9XJW8</accession>
<dbReference type="STRING" id="1095629.A0A0C9XJW8"/>
<dbReference type="HOGENOM" id="CLU_119166_0_0_1"/>
<protein>
    <submittedName>
        <fullName evidence="2">Uncharacterized protein</fullName>
    </submittedName>
</protein>
<reference evidence="3" key="2">
    <citation type="submission" date="2015-01" db="EMBL/GenBank/DDBJ databases">
        <title>Evolutionary Origins and Diversification of the Mycorrhizal Mutualists.</title>
        <authorList>
            <consortium name="DOE Joint Genome Institute"/>
            <consortium name="Mycorrhizal Genomics Consortium"/>
            <person name="Kohler A."/>
            <person name="Kuo A."/>
            <person name="Nagy L.G."/>
            <person name="Floudas D."/>
            <person name="Copeland A."/>
            <person name="Barry K.W."/>
            <person name="Cichocki N."/>
            <person name="Veneault-Fourrey C."/>
            <person name="LaButti K."/>
            <person name="Lindquist E.A."/>
            <person name="Lipzen A."/>
            <person name="Lundell T."/>
            <person name="Morin E."/>
            <person name="Murat C."/>
            <person name="Riley R."/>
            <person name="Ohm R."/>
            <person name="Sun H."/>
            <person name="Tunlid A."/>
            <person name="Henrissat B."/>
            <person name="Grigoriev I.V."/>
            <person name="Hibbett D.S."/>
            <person name="Martin F."/>
        </authorList>
    </citation>
    <scope>NUCLEOTIDE SEQUENCE [LARGE SCALE GENOMIC DNA]</scope>
    <source>
        <strain evidence="3">LaAM-08-1</strain>
    </source>
</reference>
<feature type="region of interest" description="Disordered" evidence="1">
    <location>
        <begin position="136"/>
        <end position="162"/>
    </location>
</feature>
<evidence type="ECO:0000313" key="3">
    <source>
        <dbReference type="Proteomes" id="UP000054477"/>
    </source>
</evidence>
<dbReference type="OrthoDB" id="10052321at2759"/>
<feature type="compositionally biased region" description="Basic and acidic residues" evidence="1">
    <location>
        <begin position="150"/>
        <end position="162"/>
    </location>
</feature>
<evidence type="ECO:0000256" key="1">
    <source>
        <dbReference type="SAM" id="MobiDB-lite"/>
    </source>
</evidence>
<evidence type="ECO:0000313" key="2">
    <source>
        <dbReference type="EMBL" id="KIJ97891.1"/>
    </source>
</evidence>
<organism evidence="2 3">
    <name type="scientific">Laccaria amethystina LaAM-08-1</name>
    <dbReference type="NCBI Taxonomy" id="1095629"/>
    <lineage>
        <taxon>Eukaryota</taxon>
        <taxon>Fungi</taxon>
        <taxon>Dikarya</taxon>
        <taxon>Basidiomycota</taxon>
        <taxon>Agaricomycotina</taxon>
        <taxon>Agaricomycetes</taxon>
        <taxon>Agaricomycetidae</taxon>
        <taxon>Agaricales</taxon>
        <taxon>Agaricineae</taxon>
        <taxon>Hydnangiaceae</taxon>
        <taxon>Laccaria</taxon>
    </lineage>
</organism>
<dbReference type="Proteomes" id="UP000054477">
    <property type="component" value="Unassembled WGS sequence"/>
</dbReference>